<feature type="domain" description="FAD/NAD(P)-binding" evidence="5">
    <location>
        <begin position="6"/>
        <end position="301"/>
    </location>
</feature>
<keyword evidence="4" id="KW-0560">Oxidoreductase</keyword>
<gene>
    <name evidence="6" type="ORF">C7438_1699</name>
</gene>
<keyword evidence="3" id="KW-0285">Flavoprotein</keyword>
<comment type="subunit">
    <text evidence="2">Homodimer.</text>
</comment>
<dbReference type="InterPro" id="IPR050097">
    <property type="entry name" value="Ferredoxin-NADP_redctase_2"/>
</dbReference>
<dbReference type="PANTHER" id="PTHR48105">
    <property type="entry name" value="THIOREDOXIN REDUCTASE 1-RELATED-RELATED"/>
    <property type="match status" value="1"/>
</dbReference>
<evidence type="ECO:0000256" key="3">
    <source>
        <dbReference type="ARBA" id="ARBA00022630"/>
    </source>
</evidence>
<dbReference type="PRINTS" id="PR00368">
    <property type="entry name" value="FADPNR"/>
</dbReference>
<dbReference type="EMBL" id="RBIJ01000006">
    <property type="protein sequence ID" value="RKQ83669.1"/>
    <property type="molecule type" value="Genomic_DNA"/>
</dbReference>
<reference evidence="6 7" key="1">
    <citation type="submission" date="2018-10" db="EMBL/GenBank/DDBJ databases">
        <title>Genomic Encyclopedia of Type Strains, Phase IV (KMG-IV): sequencing the most valuable type-strain genomes for metagenomic binning, comparative biology and taxonomic classification.</title>
        <authorList>
            <person name="Goeker M."/>
        </authorList>
    </citation>
    <scope>NUCLEOTIDE SEQUENCE [LARGE SCALE GENOMIC DNA]</scope>
    <source>
        <strain evidence="6 7">DSM 22653</strain>
    </source>
</reference>
<evidence type="ECO:0000313" key="7">
    <source>
        <dbReference type="Proteomes" id="UP000267019"/>
    </source>
</evidence>
<dbReference type="PRINTS" id="PR00469">
    <property type="entry name" value="PNDRDTASEII"/>
</dbReference>
<dbReference type="OrthoDB" id="9806179at2"/>
<dbReference type="GO" id="GO:0016491">
    <property type="term" value="F:oxidoreductase activity"/>
    <property type="evidence" value="ECO:0007669"/>
    <property type="project" value="UniProtKB-KW"/>
</dbReference>
<accession>A0A660KW40</accession>
<evidence type="ECO:0000256" key="1">
    <source>
        <dbReference type="ARBA" id="ARBA00001974"/>
    </source>
</evidence>
<comment type="caution">
    <text evidence="6">The sequence shown here is derived from an EMBL/GenBank/DDBJ whole genome shotgun (WGS) entry which is preliminary data.</text>
</comment>
<dbReference type="Pfam" id="PF07992">
    <property type="entry name" value="Pyr_redox_2"/>
    <property type="match status" value="1"/>
</dbReference>
<sequence>MSETHHVVIVGGGAAGIGASLGLASLGIPHLLVERGELGGQLHAVGGLLRDVPGAEDVEAERLCDLWRRRLDAAGVPVLRTEVAYVDVQPDAEARYALHLAGSGEVLRTRILLLATGASPRRLGIPGEELVPEAYTLSTSRNPERFAGLHVAIVGGGDRALEGGLNLLPHARQITLITRSRRLRGRPAWAERLVSARHVTWRPETRLVRIARDADGTLLLTLAPEGAPEEVLRVDALLLRLGMAAHVPPLGEAIASALERREDGSLRTGEGGETSLVGVYAAGDVATPSPFRSVANAWAQGLRAAKAIALKLWERR</sequence>
<dbReference type="RefSeq" id="WP_121444928.1">
    <property type="nucleotide sequence ID" value="NZ_RBIJ01000006.1"/>
</dbReference>
<dbReference type="InterPro" id="IPR036188">
    <property type="entry name" value="FAD/NAD-bd_sf"/>
</dbReference>
<proteinExistence type="predicted"/>
<evidence type="ECO:0000313" key="6">
    <source>
        <dbReference type="EMBL" id="RKQ83669.1"/>
    </source>
</evidence>
<dbReference type="SUPFAM" id="SSF51905">
    <property type="entry name" value="FAD/NAD(P)-binding domain"/>
    <property type="match status" value="1"/>
</dbReference>
<comment type="cofactor">
    <cofactor evidence="1">
        <name>FAD</name>
        <dbReference type="ChEBI" id="CHEBI:57692"/>
    </cofactor>
</comment>
<keyword evidence="7" id="KW-1185">Reference proteome</keyword>
<dbReference type="Proteomes" id="UP000267019">
    <property type="component" value="Unassembled WGS sequence"/>
</dbReference>
<name>A0A660KW40_9BACL</name>
<protein>
    <submittedName>
        <fullName evidence="6">Thioredoxin reductase (NADPH)</fullName>
    </submittedName>
</protein>
<evidence type="ECO:0000259" key="5">
    <source>
        <dbReference type="Pfam" id="PF07992"/>
    </source>
</evidence>
<dbReference type="AlphaFoldDB" id="A0A660KW40"/>
<evidence type="ECO:0000256" key="4">
    <source>
        <dbReference type="ARBA" id="ARBA00023002"/>
    </source>
</evidence>
<evidence type="ECO:0000256" key="2">
    <source>
        <dbReference type="ARBA" id="ARBA00011738"/>
    </source>
</evidence>
<organism evidence="6 7">
    <name type="scientific">Brockia lithotrophica</name>
    <dbReference type="NCBI Taxonomy" id="933949"/>
    <lineage>
        <taxon>Bacteria</taxon>
        <taxon>Bacillati</taxon>
        <taxon>Bacillota</taxon>
        <taxon>Bacilli</taxon>
        <taxon>Bacillales</taxon>
        <taxon>Bacillales Family X. Incertae Sedis</taxon>
        <taxon>Brockia</taxon>
    </lineage>
</organism>
<dbReference type="Gene3D" id="3.50.50.60">
    <property type="entry name" value="FAD/NAD(P)-binding domain"/>
    <property type="match status" value="2"/>
</dbReference>
<dbReference type="InterPro" id="IPR023753">
    <property type="entry name" value="FAD/NAD-binding_dom"/>
</dbReference>